<dbReference type="GO" id="GO:0039694">
    <property type="term" value="P:viral RNA genome replication"/>
    <property type="evidence" value="ECO:0007669"/>
    <property type="project" value="InterPro"/>
</dbReference>
<dbReference type="KEGG" id="vg:80398368"/>
<feature type="binding site" evidence="9">
    <location>
        <position position="356"/>
    </location>
    <ligand>
        <name>Mg(2+)</name>
        <dbReference type="ChEBI" id="CHEBI:18420"/>
        <label>2</label>
    </ligand>
</feature>
<feature type="domain" description="RdRp catalytic" evidence="10">
    <location>
        <begin position="258"/>
        <end position="387"/>
    </location>
</feature>
<keyword evidence="12" id="KW-1185">Reference proteome</keyword>
<name>A0A8S5L1D9_9VIRU</name>
<evidence type="ECO:0000313" key="12">
    <source>
        <dbReference type="Proteomes" id="UP000676984"/>
    </source>
</evidence>
<comment type="cofactor">
    <cofactor evidence="9">
        <name>Mg(2+)</name>
        <dbReference type="ChEBI" id="CHEBI:18420"/>
    </cofactor>
    <text evidence="9">Binds 2 Mg(2+) per subunit.</text>
</comment>
<dbReference type="GO" id="GO:0003968">
    <property type="term" value="F:RNA-directed RNA polymerase activity"/>
    <property type="evidence" value="ECO:0007669"/>
    <property type="project" value="UniProtKB-KW"/>
</dbReference>
<reference evidence="11" key="1">
    <citation type="submission" date="2020-09" db="EMBL/GenBank/DDBJ databases">
        <title>Leviviricetes taxonomy.</title>
        <authorList>
            <person name="Stockdale S.R."/>
            <person name="Callanan J."/>
            <person name="Adriaenssens E.M."/>
            <person name="Kuhn J.H."/>
            <person name="Rumnieks J."/>
            <person name="Shkoporov A."/>
            <person name="Draper L.A."/>
            <person name="Ross P."/>
            <person name="Hill C."/>
        </authorList>
    </citation>
    <scope>NUCLEOTIDE SEQUENCE</scope>
</reference>
<dbReference type="SUPFAM" id="SSF56672">
    <property type="entry name" value="DNA/RNA polymerases"/>
    <property type="match status" value="1"/>
</dbReference>
<dbReference type="EMBL" id="BK013739">
    <property type="protein sequence ID" value="DAD51165.1"/>
    <property type="molecule type" value="Genomic_RNA"/>
</dbReference>
<evidence type="ECO:0000256" key="5">
    <source>
        <dbReference type="ARBA" id="ARBA00022741"/>
    </source>
</evidence>
<dbReference type="InterPro" id="IPR005093">
    <property type="entry name" value="RNArep_beta"/>
</dbReference>
<evidence type="ECO:0000256" key="2">
    <source>
        <dbReference type="ARBA" id="ARBA00022484"/>
    </source>
</evidence>
<dbReference type="Pfam" id="PF03431">
    <property type="entry name" value="RNA_replicase_B"/>
    <property type="match status" value="1"/>
</dbReference>
<evidence type="ECO:0000256" key="8">
    <source>
        <dbReference type="ARBA" id="ARBA00048744"/>
    </source>
</evidence>
<evidence type="ECO:0000313" key="11">
    <source>
        <dbReference type="EMBL" id="DAD51165.1"/>
    </source>
</evidence>
<dbReference type="RefSeq" id="YP_010769373.1">
    <property type="nucleotide sequence ID" value="NC_073954.1"/>
</dbReference>
<sequence length="542" mass="61810">MLDNQFQRVLRSIYDELGTPLAQKAKALLDDGNLRGLFALKIDPRDYHDSESFWLDNQTVDLVRKLQVPGNRAELDRAALDTFFECERGCHLTNIRLNKFLLRVYDTPEDLVINDFVGRCRSFIKKVLGPLPSYLVPKFGKGSTYNDRGNLITVPDKMSSILTSTHLALAYRAFVDMSAWGRSHYDDVSRQTFSFFDPEIVRGNRFTTVEKDNSKRRGICIEPKLNVCLQLPIGLHIKQRLKNVCLIDLWRNQEKHREWACSASRTGSHATIDLSNASDTISKELVKLLLPACWWELLNDLRSPYTLLPDGKWCRLEKFSSMGNGFTFELETLIFASILHALGCEVGIDTLVYGDDMIVPKDKANAAICALRFFGFTPNEKKTFIDGPFRESCGGDYFNGVNVRSHFIEELPTEPVHWFALLNGLLRSSRGADSREYRFYTSRKRILDCIPTKLRRLTGPEIFGDSVIHSDDFSLDWELYEGEYTGLARLKGLIPYTPIISYREGGWLPDVQLACALYGCSSDGVSERDTILGYRVGWLYYS</sequence>
<feature type="binding site" evidence="9">
    <location>
        <position position="355"/>
    </location>
    <ligand>
        <name>Mg(2+)</name>
        <dbReference type="ChEBI" id="CHEBI:18420"/>
        <label>2</label>
    </ligand>
</feature>
<keyword evidence="6" id="KW-0693">Viral RNA replication</keyword>
<dbReference type="InterPro" id="IPR043502">
    <property type="entry name" value="DNA/RNA_pol_sf"/>
</dbReference>
<evidence type="ECO:0000256" key="9">
    <source>
        <dbReference type="PIRSR" id="PIRSR605093-1"/>
    </source>
</evidence>
<comment type="catalytic activity">
    <reaction evidence="8">
        <text>RNA(n) + a ribonucleoside 5'-triphosphate = RNA(n+1) + diphosphate</text>
        <dbReference type="Rhea" id="RHEA:21248"/>
        <dbReference type="Rhea" id="RHEA-COMP:14527"/>
        <dbReference type="Rhea" id="RHEA-COMP:17342"/>
        <dbReference type="ChEBI" id="CHEBI:33019"/>
        <dbReference type="ChEBI" id="CHEBI:61557"/>
        <dbReference type="ChEBI" id="CHEBI:140395"/>
        <dbReference type="EC" id="2.7.7.48"/>
    </reaction>
</comment>
<dbReference type="InterPro" id="IPR007096">
    <property type="entry name" value="RNA-dir_Rpol_cat_phage"/>
</dbReference>
<evidence type="ECO:0000256" key="1">
    <source>
        <dbReference type="ARBA" id="ARBA00012494"/>
    </source>
</evidence>
<keyword evidence="9" id="KW-0460">Magnesium</keyword>
<dbReference type="GeneID" id="80398368"/>
<dbReference type="EC" id="2.7.7.48" evidence="1"/>
<keyword evidence="5" id="KW-0547">Nucleotide-binding</keyword>
<feature type="binding site" evidence="9">
    <location>
        <position position="273"/>
    </location>
    <ligand>
        <name>Mg(2+)</name>
        <dbReference type="ChEBI" id="CHEBI:18420"/>
        <label>2</label>
    </ligand>
</feature>
<evidence type="ECO:0000256" key="7">
    <source>
        <dbReference type="ARBA" id="ARBA00030248"/>
    </source>
</evidence>
<evidence type="ECO:0000256" key="6">
    <source>
        <dbReference type="ARBA" id="ARBA00022953"/>
    </source>
</evidence>
<keyword evidence="9" id="KW-0479">Metal-binding</keyword>
<keyword evidence="2 11" id="KW-0696">RNA-directed RNA polymerase</keyword>
<dbReference type="Proteomes" id="UP000676984">
    <property type="component" value="Segment"/>
</dbReference>
<organism evidence="11 12">
    <name type="scientific">ssRNA phage SRR7976323_4</name>
    <dbReference type="NCBI Taxonomy" id="2786691"/>
    <lineage>
        <taxon>Viruses</taxon>
        <taxon>Riboviria</taxon>
        <taxon>Orthornavirae</taxon>
        <taxon>Lenarviricota</taxon>
        <taxon>Leviviricetes</taxon>
        <taxon>Norzivirales</taxon>
        <taxon>Fiersviridae</taxon>
        <taxon>Gunawavirus</taxon>
        <taxon>Gunawavirus borboradaptatum</taxon>
    </lineage>
</organism>
<accession>A0A8S5L1D9</accession>
<protein>
    <recommendedName>
        <fullName evidence="1">RNA-directed RNA polymerase</fullName>
        <ecNumber evidence="1">2.7.7.48</ecNumber>
    </recommendedName>
    <alternativeName>
        <fullName evidence="7">RNA replicase beta chain</fullName>
    </alternativeName>
</protein>
<keyword evidence="3" id="KW-0808">Transferase</keyword>
<evidence type="ECO:0000256" key="4">
    <source>
        <dbReference type="ARBA" id="ARBA00022695"/>
    </source>
</evidence>
<evidence type="ECO:0000259" key="10">
    <source>
        <dbReference type="PROSITE" id="PS50522"/>
    </source>
</evidence>
<keyword evidence="4" id="KW-0548">Nucleotidyltransferase</keyword>
<evidence type="ECO:0000256" key="3">
    <source>
        <dbReference type="ARBA" id="ARBA00022679"/>
    </source>
</evidence>
<dbReference type="PROSITE" id="PS50522">
    <property type="entry name" value="RDRP_PHAGE"/>
    <property type="match status" value="1"/>
</dbReference>
<dbReference type="GO" id="GO:0000166">
    <property type="term" value="F:nucleotide binding"/>
    <property type="evidence" value="ECO:0007669"/>
    <property type="project" value="UniProtKB-KW"/>
</dbReference>
<gene>
    <name evidence="11" type="primary">SRR7976323_4_3</name>
</gene>
<proteinExistence type="predicted"/>
<dbReference type="GO" id="GO:0046872">
    <property type="term" value="F:metal ion binding"/>
    <property type="evidence" value="ECO:0007669"/>
    <property type="project" value="UniProtKB-KW"/>
</dbReference>